<dbReference type="GO" id="GO:0103117">
    <property type="term" value="F:UDP-3-O-acyl-N-acetylglucosamine deacetylase activity"/>
    <property type="evidence" value="ECO:0007669"/>
    <property type="project" value="UniProtKB-EC"/>
</dbReference>
<dbReference type="GO" id="GO:0046872">
    <property type="term" value="F:metal ion binding"/>
    <property type="evidence" value="ECO:0007669"/>
    <property type="project" value="UniProtKB-KW"/>
</dbReference>
<evidence type="ECO:0000256" key="7">
    <source>
        <dbReference type="ARBA" id="ARBA00022723"/>
    </source>
</evidence>
<evidence type="ECO:0000256" key="8">
    <source>
        <dbReference type="ARBA" id="ARBA00022801"/>
    </source>
</evidence>
<evidence type="ECO:0000256" key="9">
    <source>
        <dbReference type="ARBA" id="ARBA00022833"/>
    </source>
</evidence>
<dbReference type="EMBL" id="JAKUCV010002169">
    <property type="protein sequence ID" value="KAJ4843719.1"/>
    <property type="molecule type" value="Genomic_DNA"/>
</dbReference>
<proteinExistence type="inferred from homology"/>
<dbReference type="InterPro" id="IPR011334">
    <property type="entry name" value="UDP-acyl_GlcNac_deAcase_C"/>
</dbReference>
<dbReference type="NCBIfam" id="TIGR00325">
    <property type="entry name" value="lpxC"/>
    <property type="match status" value="1"/>
</dbReference>
<dbReference type="GO" id="GO:0016020">
    <property type="term" value="C:membrane"/>
    <property type="evidence" value="ECO:0007669"/>
    <property type="project" value="GOC"/>
</dbReference>
<dbReference type="Proteomes" id="UP001141552">
    <property type="component" value="Unassembled WGS sequence"/>
</dbReference>
<dbReference type="GO" id="GO:2001289">
    <property type="term" value="P:lipid X metabolic process"/>
    <property type="evidence" value="ECO:0007669"/>
    <property type="project" value="UniProtKB-ARBA"/>
</dbReference>
<keyword evidence="10" id="KW-0443">Lipid metabolism</keyword>
<dbReference type="GO" id="GO:0005739">
    <property type="term" value="C:mitochondrion"/>
    <property type="evidence" value="ECO:0007669"/>
    <property type="project" value="UniProtKB-ARBA"/>
</dbReference>
<dbReference type="Gene3D" id="3.30.1700.10">
    <property type="entry name" value="lpxc deacetylase, domain 2"/>
    <property type="match status" value="1"/>
</dbReference>
<evidence type="ECO:0000256" key="3">
    <source>
        <dbReference type="ARBA" id="ARBA00006170"/>
    </source>
</evidence>
<dbReference type="InterPro" id="IPR020568">
    <property type="entry name" value="Ribosomal_Su5_D2-typ_SF"/>
</dbReference>
<keyword evidence="7" id="KW-0479">Metal-binding</keyword>
<evidence type="ECO:0000256" key="11">
    <source>
        <dbReference type="ARBA" id="ARBA00024535"/>
    </source>
</evidence>
<comment type="similarity">
    <text evidence="3">Belongs to the LpxC family.</text>
</comment>
<evidence type="ECO:0000256" key="10">
    <source>
        <dbReference type="ARBA" id="ARBA00023098"/>
    </source>
</evidence>
<keyword evidence="9" id="KW-0862">Zinc</keyword>
<gene>
    <name evidence="13" type="primary">LPXC1</name>
    <name evidence="13" type="ORF">Tsubulata_012869</name>
</gene>
<comment type="pathway">
    <text evidence="2">Glycolipid biosynthesis; lipid IV(A) biosynthesis; lipid IV(A) from (3R)-3-hydroxytetradecanoyl-[acyl-carrier-protein] and UDP-N-acetyl-alpha-D-glucosamine: step 2/6.</text>
</comment>
<evidence type="ECO:0000313" key="14">
    <source>
        <dbReference type="Proteomes" id="UP001141552"/>
    </source>
</evidence>
<dbReference type="InterPro" id="IPR015870">
    <property type="entry name" value="UDP-acyl_N-AcGlcN_deAcase_N"/>
</dbReference>
<keyword evidence="5" id="KW-0444">Lipid biosynthesis</keyword>
<keyword evidence="8" id="KW-0378">Hydrolase</keyword>
<evidence type="ECO:0000256" key="1">
    <source>
        <dbReference type="ARBA" id="ARBA00001947"/>
    </source>
</evidence>
<evidence type="ECO:0000313" key="13">
    <source>
        <dbReference type="EMBL" id="KAJ4843719.1"/>
    </source>
</evidence>
<reference evidence="13" key="2">
    <citation type="journal article" date="2023" name="Plants (Basel)">
        <title>Annotation of the Turnera subulata (Passifloraceae) Draft Genome Reveals the S-Locus Evolved after the Divergence of Turneroideae from Passifloroideae in a Stepwise Manner.</title>
        <authorList>
            <person name="Henning P.M."/>
            <person name="Roalson E.H."/>
            <person name="Mir W."/>
            <person name="McCubbin A.G."/>
            <person name="Shore J.S."/>
        </authorList>
    </citation>
    <scope>NUCLEOTIDE SEQUENCE</scope>
    <source>
        <strain evidence="13">F60SS</strain>
    </source>
</reference>
<keyword evidence="14" id="KW-1185">Reference proteome</keyword>
<sequence>MTLSGAINTLLKKSSNPIISWKPTGRFQRTIRRCVELSGKGLHSGKHSTVRLWPELAGRGRHFHFETNTGCSVSIPASIDYAQQSPLCTALLRDGVRVRTVEHLLSALEATGVDNCRIQIIDSEPGGEPDFEVPLLDGSAKEWVRAVEEVGLVDAEDERGSMSEKLAPYLDQPVHVCKNDAFITAFPSPSIRLTYGIDFPQVSAIGSQWCSFSLQDDSSYVSSIASARTFCVYQEVEYMRSSGLIKGGSLDNALVCSSSKGWLNPPLYFPDEPCRHKILDLIGDFSLFAKFGNQGLPVAHIVAYKACFLHFV</sequence>
<evidence type="ECO:0000256" key="12">
    <source>
        <dbReference type="ARBA" id="ARBA00024987"/>
    </source>
</evidence>
<dbReference type="InterPro" id="IPR004463">
    <property type="entry name" value="UDP-acyl_GlcNac_deAcase"/>
</dbReference>
<comment type="cofactor">
    <cofactor evidence="1">
        <name>Zn(2+)</name>
        <dbReference type="ChEBI" id="CHEBI:29105"/>
    </cofactor>
</comment>
<protein>
    <recommendedName>
        <fullName evidence="4">UDP-3-O-acyl-N-acetylglucosamine deacetylase</fullName>
        <ecNumber evidence="4">3.5.1.108</ecNumber>
    </recommendedName>
</protein>
<comment type="caution">
    <text evidence="13">The sequence shown here is derived from an EMBL/GenBank/DDBJ whole genome shotgun (WGS) entry which is preliminary data.</text>
</comment>
<dbReference type="GO" id="GO:0009245">
    <property type="term" value="P:lipid A biosynthetic process"/>
    <property type="evidence" value="ECO:0007669"/>
    <property type="project" value="UniProtKB-KW"/>
</dbReference>
<dbReference type="SUPFAM" id="SSF54211">
    <property type="entry name" value="Ribosomal protein S5 domain 2-like"/>
    <property type="match status" value="2"/>
</dbReference>
<evidence type="ECO:0000256" key="5">
    <source>
        <dbReference type="ARBA" id="ARBA00022516"/>
    </source>
</evidence>
<name>A0A9Q0JJA5_9ROSI</name>
<dbReference type="AlphaFoldDB" id="A0A9Q0JJA5"/>
<accession>A0A9Q0JJA5</accession>
<reference evidence="13" key="1">
    <citation type="submission" date="2022-02" db="EMBL/GenBank/DDBJ databases">
        <authorList>
            <person name="Henning P.M."/>
            <person name="McCubbin A.G."/>
            <person name="Shore J.S."/>
        </authorList>
    </citation>
    <scope>NUCLEOTIDE SEQUENCE</scope>
    <source>
        <strain evidence="13">F60SS</strain>
        <tissue evidence="13">Leaves</tissue>
    </source>
</reference>
<dbReference type="PANTHER" id="PTHR33694:SF1">
    <property type="entry name" value="UDP-3-O-ACYL-N-ACETYLGLUCOSAMINE DEACETYLASE 1, MITOCHONDRIAL-RELATED"/>
    <property type="match status" value="1"/>
</dbReference>
<keyword evidence="6" id="KW-0441">Lipid A biosynthesis</keyword>
<organism evidence="13 14">
    <name type="scientific">Turnera subulata</name>
    <dbReference type="NCBI Taxonomy" id="218843"/>
    <lineage>
        <taxon>Eukaryota</taxon>
        <taxon>Viridiplantae</taxon>
        <taxon>Streptophyta</taxon>
        <taxon>Embryophyta</taxon>
        <taxon>Tracheophyta</taxon>
        <taxon>Spermatophyta</taxon>
        <taxon>Magnoliopsida</taxon>
        <taxon>eudicotyledons</taxon>
        <taxon>Gunneridae</taxon>
        <taxon>Pentapetalae</taxon>
        <taxon>rosids</taxon>
        <taxon>fabids</taxon>
        <taxon>Malpighiales</taxon>
        <taxon>Passifloraceae</taxon>
        <taxon>Turnera</taxon>
    </lineage>
</organism>
<dbReference type="Pfam" id="PF03331">
    <property type="entry name" value="LpxC"/>
    <property type="match status" value="1"/>
</dbReference>
<dbReference type="OrthoDB" id="10265200at2759"/>
<evidence type="ECO:0000256" key="2">
    <source>
        <dbReference type="ARBA" id="ARBA00005002"/>
    </source>
</evidence>
<comment type="function">
    <text evidence="12">Involved in the biosynthesis of lipid A, a phosphorylated glycolipid that in bacteria anchors the lipopolysaccharide to the outer membrane of the cell. Lipid A-like molecules in plants may serve as structural components of the outer membranes of mitochondria and/or chloroplasts, or may be involved in signal transduction or plant defense responses.</text>
</comment>
<evidence type="ECO:0000256" key="6">
    <source>
        <dbReference type="ARBA" id="ARBA00022556"/>
    </source>
</evidence>
<dbReference type="Gene3D" id="3.30.230.20">
    <property type="entry name" value="lpxc deacetylase, domain 1"/>
    <property type="match status" value="1"/>
</dbReference>
<dbReference type="PANTHER" id="PTHR33694">
    <property type="entry name" value="UDP-3-O-ACYL-N-ACETYLGLUCOSAMINE DEACETYLASE 1, MITOCHONDRIAL-RELATED"/>
    <property type="match status" value="1"/>
</dbReference>
<comment type="catalytic activity">
    <reaction evidence="11">
        <text>a UDP-3-O-[(3R)-3-hydroxyacyl]-N-acetyl-alpha-D-glucosamine + H2O = a UDP-3-O-[(3R)-3-hydroxyacyl]-alpha-D-glucosamine + acetate</text>
        <dbReference type="Rhea" id="RHEA:67816"/>
        <dbReference type="ChEBI" id="CHEBI:15377"/>
        <dbReference type="ChEBI" id="CHEBI:30089"/>
        <dbReference type="ChEBI" id="CHEBI:137740"/>
        <dbReference type="ChEBI" id="CHEBI:173225"/>
        <dbReference type="EC" id="3.5.1.108"/>
    </reaction>
</comment>
<dbReference type="EC" id="3.5.1.108" evidence="4"/>
<evidence type="ECO:0000256" key="4">
    <source>
        <dbReference type="ARBA" id="ARBA00012745"/>
    </source>
</evidence>